<dbReference type="InterPro" id="IPR036866">
    <property type="entry name" value="RibonucZ/Hydroxyglut_hydro"/>
</dbReference>
<sequence>MSNENQHFEISKQKDYLYVIKENISLVHPVYTNDPLNMYLLLGSHNALLLDTGCGLYPLKSLVDGLIGKRNLLVFNSHYHWDHPLGNVEFGEVYIHENEVDIISKPYDVSYFKDSPNEIVKIYAEQNFLIPPAKIIKSLKDGDIFDLGEIEVKVIHCPGHSPGSICLLTSTDELFTSDVAYYGDQFLPKKEEFPEVLKTLFNLIQLCEKQKNLELYPSHRKYPCDITLLTDLYMGIKNIENLWDKKKAFDFFSAWQIDDDKFRYYVSRL</sequence>
<feature type="domain" description="Metallo-beta-lactamase" evidence="1">
    <location>
        <begin position="35"/>
        <end position="219"/>
    </location>
</feature>
<dbReference type="Gene3D" id="3.60.15.10">
    <property type="entry name" value="Ribonuclease Z/Hydroxyacylglutathione hydrolase-like"/>
    <property type="match status" value="1"/>
</dbReference>
<dbReference type="EMBL" id="LAZR01013935">
    <property type="protein sequence ID" value="KKM19669.1"/>
    <property type="molecule type" value="Genomic_DNA"/>
</dbReference>
<comment type="caution">
    <text evidence="2">The sequence shown here is derived from an EMBL/GenBank/DDBJ whole genome shotgun (WGS) entry which is preliminary data.</text>
</comment>
<dbReference type="PANTHER" id="PTHR42951:SF4">
    <property type="entry name" value="ACYL-COENZYME A THIOESTERASE MBLAC2"/>
    <property type="match status" value="1"/>
</dbReference>
<dbReference type="SMART" id="SM00849">
    <property type="entry name" value="Lactamase_B"/>
    <property type="match status" value="1"/>
</dbReference>
<proteinExistence type="predicted"/>
<dbReference type="InterPro" id="IPR001279">
    <property type="entry name" value="Metallo-B-lactamas"/>
</dbReference>
<dbReference type="AlphaFoldDB" id="A0A0F9IIS9"/>
<dbReference type="SUPFAM" id="SSF56281">
    <property type="entry name" value="Metallo-hydrolase/oxidoreductase"/>
    <property type="match status" value="1"/>
</dbReference>
<name>A0A0F9IIS9_9ZZZZ</name>
<dbReference type="Pfam" id="PF00753">
    <property type="entry name" value="Lactamase_B"/>
    <property type="match status" value="1"/>
</dbReference>
<evidence type="ECO:0000313" key="2">
    <source>
        <dbReference type="EMBL" id="KKM19669.1"/>
    </source>
</evidence>
<evidence type="ECO:0000259" key="1">
    <source>
        <dbReference type="SMART" id="SM00849"/>
    </source>
</evidence>
<dbReference type="InterPro" id="IPR050855">
    <property type="entry name" value="NDM-1-like"/>
</dbReference>
<dbReference type="PANTHER" id="PTHR42951">
    <property type="entry name" value="METALLO-BETA-LACTAMASE DOMAIN-CONTAINING"/>
    <property type="match status" value="1"/>
</dbReference>
<organism evidence="2">
    <name type="scientific">marine sediment metagenome</name>
    <dbReference type="NCBI Taxonomy" id="412755"/>
    <lineage>
        <taxon>unclassified sequences</taxon>
        <taxon>metagenomes</taxon>
        <taxon>ecological metagenomes</taxon>
    </lineage>
</organism>
<accession>A0A0F9IIS9</accession>
<reference evidence="2" key="1">
    <citation type="journal article" date="2015" name="Nature">
        <title>Complex archaea that bridge the gap between prokaryotes and eukaryotes.</title>
        <authorList>
            <person name="Spang A."/>
            <person name="Saw J.H."/>
            <person name="Jorgensen S.L."/>
            <person name="Zaremba-Niedzwiedzka K."/>
            <person name="Martijn J."/>
            <person name="Lind A.E."/>
            <person name="van Eijk R."/>
            <person name="Schleper C."/>
            <person name="Guy L."/>
            <person name="Ettema T.J."/>
        </authorList>
    </citation>
    <scope>NUCLEOTIDE SEQUENCE</scope>
</reference>
<gene>
    <name evidence="2" type="ORF">LCGC14_1653240</name>
</gene>
<protein>
    <recommendedName>
        <fullName evidence="1">Metallo-beta-lactamase domain-containing protein</fullName>
    </recommendedName>
</protein>